<keyword evidence="4" id="KW-1185">Reference proteome</keyword>
<feature type="region of interest" description="Disordered" evidence="1">
    <location>
        <begin position="110"/>
        <end position="151"/>
    </location>
</feature>
<feature type="signal peptide" evidence="2">
    <location>
        <begin position="1"/>
        <end position="21"/>
    </location>
</feature>
<accession>A0A166A7C3</accession>
<dbReference type="AlphaFoldDB" id="A0A166A7C3"/>
<dbReference type="InParanoid" id="A0A166A7C3"/>
<dbReference type="OrthoDB" id="3298703at2759"/>
<name>A0A166A7C3_EXIGL</name>
<organism evidence="3 4">
    <name type="scientific">Exidia glandulosa HHB12029</name>
    <dbReference type="NCBI Taxonomy" id="1314781"/>
    <lineage>
        <taxon>Eukaryota</taxon>
        <taxon>Fungi</taxon>
        <taxon>Dikarya</taxon>
        <taxon>Basidiomycota</taxon>
        <taxon>Agaricomycotina</taxon>
        <taxon>Agaricomycetes</taxon>
        <taxon>Auriculariales</taxon>
        <taxon>Exidiaceae</taxon>
        <taxon>Exidia</taxon>
    </lineage>
</organism>
<evidence type="ECO:0000256" key="1">
    <source>
        <dbReference type="SAM" id="MobiDB-lite"/>
    </source>
</evidence>
<keyword evidence="2" id="KW-0732">Signal</keyword>
<protein>
    <submittedName>
        <fullName evidence="3">Uncharacterized protein</fullName>
    </submittedName>
</protein>
<feature type="chain" id="PRO_5007870491" evidence="2">
    <location>
        <begin position="22"/>
        <end position="151"/>
    </location>
</feature>
<dbReference type="Proteomes" id="UP000077266">
    <property type="component" value="Unassembled WGS sequence"/>
</dbReference>
<evidence type="ECO:0000313" key="4">
    <source>
        <dbReference type="Proteomes" id="UP000077266"/>
    </source>
</evidence>
<gene>
    <name evidence="3" type="ORF">EXIGLDRAFT_796490</name>
</gene>
<reference evidence="3 4" key="1">
    <citation type="journal article" date="2016" name="Mol. Biol. Evol.">
        <title>Comparative Genomics of Early-Diverging Mushroom-Forming Fungi Provides Insights into the Origins of Lignocellulose Decay Capabilities.</title>
        <authorList>
            <person name="Nagy L.G."/>
            <person name="Riley R."/>
            <person name="Tritt A."/>
            <person name="Adam C."/>
            <person name="Daum C."/>
            <person name="Floudas D."/>
            <person name="Sun H."/>
            <person name="Yadav J.S."/>
            <person name="Pangilinan J."/>
            <person name="Larsson K.H."/>
            <person name="Matsuura K."/>
            <person name="Barry K."/>
            <person name="Labutti K."/>
            <person name="Kuo R."/>
            <person name="Ohm R.A."/>
            <person name="Bhattacharya S.S."/>
            <person name="Shirouzu T."/>
            <person name="Yoshinaga Y."/>
            <person name="Martin F.M."/>
            <person name="Grigoriev I.V."/>
            <person name="Hibbett D.S."/>
        </authorList>
    </citation>
    <scope>NUCLEOTIDE SEQUENCE [LARGE SCALE GENOMIC DNA]</scope>
    <source>
        <strain evidence="3 4">HHB12029</strain>
    </source>
</reference>
<evidence type="ECO:0000313" key="3">
    <source>
        <dbReference type="EMBL" id="KZV89219.1"/>
    </source>
</evidence>
<dbReference type="EMBL" id="KV426078">
    <property type="protein sequence ID" value="KZV89219.1"/>
    <property type="molecule type" value="Genomic_DNA"/>
</dbReference>
<proteinExistence type="predicted"/>
<evidence type="ECO:0000256" key="2">
    <source>
        <dbReference type="SAM" id="SignalP"/>
    </source>
</evidence>
<sequence>MLFRAALMSLAAAVSFTTVLADCPGYTNLEGTFSVGFSDEYVMDVTDAKAWDFNTTKIYYKTACEQGRATVHEVAFVNRDDCSPVTSRYTKKFEKGQVFDYLSSGPTIDGTTSQRKTGVVPKTVPPMWKAPRGSPVESPGVVRRRLPAESR</sequence>